<protein>
    <recommendedName>
        <fullName evidence="5">Apple domain-containing protein</fullName>
    </recommendedName>
</protein>
<dbReference type="PROSITE" id="PS50948">
    <property type="entry name" value="PAN"/>
    <property type="match status" value="1"/>
</dbReference>
<dbReference type="InterPro" id="IPR054293">
    <property type="entry name" value="DUF7029"/>
</dbReference>
<feature type="domain" description="Apple" evidence="5">
    <location>
        <begin position="41"/>
        <end position="121"/>
    </location>
</feature>
<feature type="signal peptide" evidence="4">
    <location>
        <begin position="1"/>
        <end position="22"/>
    </location>
</feature>
<organism evidence="6 7">
    <name type="scientific">Trichoderma lentiforme</name>
    <dbReference type="NCBI Taxonomy" id="1567552"/>
    <lineage>
        <taxon>Eukaryota</taxon>
        <taxon>Fungi</taxon>
        <taxon>Dikarya</taxon>
        <taxon>Ascomycota</taxon>
        <taxon>Pezizomycotina</taxon>
        <taxon>Sordariomycetes</taxon>
        <taxon>Hypocreomycetidae</taxon>
        <taxon>Hypocreales</taxon>
        <taxon>Hypocreaceae</taxon>
        <taxon>Trichoderma</taxon>
    </lineage>
</organism>
<dbReference type="Pfam" id="PF25485">
    <property type="entry name" value="DUF7908"/>
    <property type="match status" value="1"/>
</dbReference>
<dbReference type="GO" id="GO:0006508">
    <property type="term" value="P:proteolysis"/>
    <property type="evidence" value="ECO:0007669"/>
    <property type="project" value="InterPro"/>
</dbReference>
<gene>
    <name evidence="6" type="ORF">CFAM422_006085</name>
</gene>
<evidence type="ECO:0000256" key="3">
    <source>
        <dbReference type="SAM" id="MobiDB-lite"/>
    </source>
</evidence>
<comment type="caution">
    <text evidence="6">The sequence shown here is derived from an EMBL/GenBank/DDBJ whole genome shotgun (WGS) entry which is preliminary data.</text>
</comment>
<keyword evidence="2" id="KW-1015">Disulfide bond</keyword>
<feature type="region of interest" description="Disordered" evidence="3">
    <location>
        <begin position="383"/>
        <end position="471"/>
    </location>
</feature>
<keyword evidence="7" id="KW-1185">Reference proteome</keyword>
<keyword evidence="1" id="KW-0677">Repeat</keyword>
<evidence type="ECO:0000256" key="4">
    <source>
        <dbReference type="SAM" id="SignalP"/>
    </source>
</evidence>
<dbReference type="GO" id="GO:0005576">
    <property type="term" value="C:extracellular region"/>
    <property type="evidence" value="ECO:0007669"/>
    <property type="project" value="InterPro"/>
</dbReference>
<feature type="compositionally biased region" description="Low complexity" evidence="3">
    <location>
        <begin position="388"/>
        <end position="421"/>
    </location>
</feature>
<accession>A0A9P4XEX7</accession>
<evidence type="ECO:0000313" key="6">
    <source>
        <dbReference type="EMBL" id="KAF3071494.1"/>
    </source>
</evidence>
<evidence type="ECO:0000313" key="7">
    <source>
        <dbReference type="Proteomes" id="UP000801864"/>
    </source>
</evidence>
<dbReference type="Pfam" id="PF14295">
    <property type="entry name" value="PAN_4"/>
    <property type="match status" value="4"/>
</dbReference>
<feature type="chain" id="PRO_5040143929" description="Apple domain-containing protein" evidence="4">
    <location>
        <begin position="23"/>
        <end position="1788"/>
    </location>
</feature>
<dbReference type="InterPro" id="IPR000177">
    <property type="entry name" value="Apple"/>
</dbReference>
<evidence type="ECO:0000256" key="2">
    <source>
        <dbReference type="ARBA" id="ARBA00023157"/>
    </source>
</evidence>
<dbReference type="SMART" id="SM00223">
    <property type="entry name" value="APPLE"/>
    <property type="match status" value="1"/>
</dbReference>
<dbReference type="InterPro" id="IPR003609">
    <property type="entry name" value="Pan_app"/>
</dbReference>
<dbReference type="Pfam" id="PF22974">
    <property type="entry name" value="DUF7029"/>
    <property type="match status" value="1"/>
</dbReference>
<dbReference type="EMBL" id="QLNT01000010">
    <property type="protein sequence ID" value="KAF3071494.1"/>
    <property type="molecule type" value="Genomic_DNA"/>
</dbReference>
<proteinExistence type="predicted"/>
<keyword evidence="4" id="KW-0732">Signal</keyword>
<dbReference type="Gene3D" id="3.50.4.10">
    <property type="entry name" value="Hepatocyte Growth Factor"/>
    <property type="match status" value="2"/>
</dbReference>
<evidence type="ECO:0000259" key="5">
    <source>
        <dbReference type="PROSITE" id="PS50948"/>
    </source>
</evidence>
<evidence type="ECO:0000256" key="1">
    <source>
        <dbReference type="ARBA" id="ARBA00022737"/>
    </source>
</evidence>
<dbReference type="InterPro" id="IPR057230">
    <property type="entry name" value="DUF7908"/>
</dbReference>
<sequence>MRSLLAGASVLLLVASKGASNAIPDATSAHELVQRDQIYHAKNGNNFAVESGFDYHGGDYKTITANTFYDCIDACATQPACRAVSFSGKSCYLKSSVSAATANNKVSGAVRVQYLSAPIICPADGSNQVKAIDGRRFTIQCGVDHPHGDITSALTLDFPNCINLCDKTQGCIAASWRSKTCYLKKSLYPAVVASGVDTAVLSSLLNTPALCPGPSTQQIKEPSGRSFTIACDTDYPGGDLTNKLLNSFGDCIAWCDEITGCQAAIYHDGRCWLKNKLMASSKHTTSQAAVLSSLLTTPALCPNQNGKQVKEPSGRSYTISCNTDRPGGDMASKMLRTFGDCITWCDETNGCIAAAYHDGQCWLKKTLMGSSASANRQVAVLSSKLPQTSAHTTSSSTKKTTSTTLRSASASNSISIGSETSRTTSAHITSSSTQKTMSTTLRSASASNSISTGSGSSRTTSASTTATSTSVPDSPITGYITVVEAPATSLSRRSVKYVGFENLFGRAYDDETNASLVTFYSNGSIEYNAVLVSGVSADTQVVLGLSSGEANALSTWKRDAYGNALIIGSTGFCLGSDRNIIVQTATSSPATCNPVYLVIVPSLPDSCTSGSANVTLTPQPNGDIDRASNAVLTPSSSVTLNYAEVHGTQVAVMNLSMKEGMLGVVLANSNKIISTACTASSLVITLSDSTSAADILASIPDTGTVLITSSTACNDENAYGFWLLGGRADSNEAGSKLSFKAVQKRISDVSTLAVIQYGKVDNSKATFTTTTTGAPTVPTEPAASCAITNTAGTSTMSGHSIISASASASATATHSGSSVTHTATSTGSDHPLATSLSDLTPGALEVYNWLMENAQYSPDASDILGTLSESYEGIHAGICTGHELYENRDAIHCFFTGCGSSHTIKTTTYQFKGDWQVKIPTISQPLLTQGPAKTFSCVTCSFNMDSVIFSGSIVLQMTDNGPSSATSAVVTHGITGGTTANSAWQGSWDHIFDGVTLGTITLDNAFAITPQVFYRIGYQFSTDSAVDVTGGAGYSWDDASINMNILNHASDSKRNWTPKVNWILPQFNTGAKVSINSFSQWIVDLKVVVQGNMVFNPRMFSSNSVGMSSQYNFVASNGCPANSLSVITSSTSSSYDMTLTAPATTSTVYQTSTVTMGGSYAPVYRRDVVPTPAPRGAFDRRAIAVPTGMAGWPIDKISYACSQIATGTNYISQTNTVTVTSGVTTSTATQVFNANGPLVTTTTTFTFYEFTGFTTTTTSAAATATSCPVSPAGASCFRLAVQGGSWLEGSYLGINLQGSHNYAGINRAGTEASSWEPGVYTETFYLDANGHLVVPAGGGRSPYVMLDVDQNAPYIQRAPLMGLPQYFASYWQHVDVAKCVIDASDICHKTLTCQLRDQIGFYVRQPFYQAWETSPDYQFDLEECESGDGSCPPTQPSGLGWYDALSLYRITWGNPTGDSQYIPVTLGVEDAPCPCDFLNLSTPASSLAYWLAGAHILGTCGVPSSSFCCSAAGQRIPNQFCSLLQLLCYNQLQRQRRAVVALPLHLQLQAYIGSSPSSIHARAFRPQAQVPHDVEQHVELWFGAYALGELAKQFIRPAFSVDLEALTCRHQVLLDSQVHAQLVTAVVSESELLAGNELHLMEHVRGCVLGESLNGNVQVRAVDPANRLNTVAEVSQSLGVDGLLSRRGFRRKRQEPEFSLGLRDLHSNERQRYLCPAWARRRKFSYVGTHLVHVPKDQARPMYKWHDTALTKPGHKLKDTLDPRSSWDPGTRALWDLDKIDVEAVDWR</sequence>
<dbReference type="Proteomes" id="UP000801864">
    <property type="component" value="Unassembled WGS sequence"/>
</dbReference>
<feature type="compositionally biased region" description="Low complexity" evidence="3">
    <location>
        <begin position="429"/>
        <end position="470"/>
    </location>
</feature>
<name>A0A9P4XEX7_9HYPO</name>
<dbReference type="PANTHER" id="PTHR33946">
    <property type="match status" value="1"/>
</dbReference>
<dbReference type="PANTHER" id="PTHR33946:SF4">
    <property type="entry name" value="COAGULATION FACTOR XI"/>
    <property type="match status" value="1"/>
</dbReference>
<reference evidence="6 7" key="1">
    <citation type="submission" date="2018-06" db="EMBL/GenBank/DDBJ databases">
        <title>Genome analysis of cellulolytic fungus Trichoderma lentiforme CFAM-422.</title>
        <authorList>
            <person name="Steindorff A.S."/>
            <person name="Formighieri E.F."/>
            <person name="Midorikawa G.E.O."/>
            <person name="Tamietti M.S."/>
            <person name="Ramos E.Z."/>
            <person name="Silva A.S."/>
            <person name="Bon E.P.S."/>
            <person name="Mendes T.D."/>
            <person name="Damaso M.C.T."/>
            <person name="Favaro L.C.L."/>
        </authorList>
    </citation>
    <scope>NUCLEOTIDE SEQUENCE [LARGE SCALE GENOMIC DNA]</scope>
    <source>
        <strain evidence="6 7">CFAM-422</strain>
    </source>
</reference>